<dbReference type="GO" id="GO:0020037">
    <property type="term" value="F:heme binding"/>
    <property type="evidence" value="ECO:0007669"/>
    <property type="project" value="InterPro"/>
</dbReference>
<dbReference type="GO" id="GO:0016705">
    <property type="term" value="F:oxidoreductase activity, acting on paired donors, with incorporation or reduction of molecular oxygen"/>
    <property type="evidence" value="ECO:0007669"/>
    <property type="project" value="InterPro"/>
</dbReference>
<keyword evidence="5 7" id="KW-0408">Iron</keyword>
<dbReference type="SUPFAM" id="SSF48264">
    <property type="entry name" value="Cytochrome P450"/>
    <property type="match status" value="1"/>
</dbReference>
<dbReference type="InterPro" id="IPR002397">
    <property type="entry name" value="Cyt_P450_B"/>
</dbReference>
<reference evidence="9" key="1">
    <citation type="submission" date="2016-10" db="EMBL/GenBank/DDBJ databases">
        <authorList>
            <person name="Varghese N."/>
            <person name="Submissions S."/>
        </authorList>
    </citation>
    <scope>NUCLEOTIDE SEQUENCE [LARGE SCALE GENOMIC DNA]</scope>
    <source>
        <strain evidence="9">DSM 45237</strain>
    </source>
</reference>
<dbReference type="PRINTS" id="PR00359">
    <property type="entry name" value="BP450"/>
</dbReference>
<dbReference type="InterPro" id="IPR017972">
    <property type="entry name" value="Cyt_P450_CS"/>
</dbReference>
<dbReference type="Gene3D" id="1.10.630.10">
    <property type="entry name" value="Cytochrome P450"/>
    <property type="match status" value="1"/>
</dbReference>
<sequence length="404" mass="44772">MTQTSEPLPAFPMPRPTPFDPPDEYAAVRAAGGLARVRLWDGRAAWLVTGYDEVRSLLADPRISADRTNPGFPFPTAGREALERSGRTFIQMDPPEHGRLRRVFTKYFAVKRIETLRPMVQEIVDELVSDLLAAGPPADLVPALALEVPARTICRVLGMPFEDRHRIQELDHRRNTLTTSPEDVRHATEEMLAYADALIARKQREPADDLVSALVADQLDGDTVTRDELIAAVRLLITAGHETTANMISMSIATLLRHPEQLRELRADPSLVPNAVEELLRYISIFHISPTRVATERIEIGGHVIEPGDGVIAAVAGANRDDTAFADAARFDPHREARHHVAFGYGVHQCLGQPLARIELQTVLATVLRRIPSLRLATDAESLSVKEYAFLNLTALPVTWEEQS</sequence>
<evidence type="ECO:0000256" key="4">
    <source>
        <dbReference type="ARBA" id="ARBA00023002"/>
    </source>
</evidence>
<dbReference type="CDD" id="cd11030">
    <property type="entry name" value="CYP105-like"/>
    <property type="match status" value="1"/>
</dbReference>
<dbReference type="GO" id="GO:0005506">
    <property type="term" value="F:iron ion binding"/>
    <property type="evidence" value="ECO:0007669"/>
    <property type="project" value="InterPro"/>
</dbReference>
<evidence type="ECO:0000256" key="6">
    <source>
        <dbReference type="ARBA" id="ARBA00023033"/>
    </source>
</evidence>
<dbReference type="EMBL" id="FNUC01000003">
    <property type="protein sequence ID" value="SEE26266.1"/>
    <property type="molecule type" value="Genomic_DNA"/>
</dbReference>
<dbReference type="Pfam" id="PF00067">
    <property type="entry name" value="p450"/>
    <property type="match status" value="1"/>
</dbReference>
<comment type="similarity">
    <text evidence="1 7">Belongs to the cytochrome P450 family.</text>
</comment>
<name>A0A1H5HE28_9ACTN</name>
<dbReference type="FunFam" id="1.10.630.10:FF:000018">
    <property type="entry name" value="Cytochrome P450 monooxygenase"/>
    <property type="match status" value="1"/>
</dbReference>
<dbReference type="InterPro" id="IPR036396">
    <property type="entry name" value="Cyt_P450_sf"/>
</dbReference>
<dbReference type="InterPro" id="IPR001128">
    <property type="entry name" value="Cyt_P450"/>
</dbReference>
<evidence type="ECO:0000256" key="7">
    <source>
        <dbReference type="RuleBase" id="RU000461"/>
    </source>
</evidence>
<dbReference type="GO" id="GO:0004497">
    <property type="term" value="F:monooxygenase activity"/>
    <property type="evidence" value="ECO:0007669"/>
    <property type="project" value="UniProtKB-KW"/>
</dbReference>
<evidence type="ECO:0000256" key="3">
    <source>
        <dbReference type="ARBA" id="ARBA00022723"/>
    </source>
</evidence>
<proteinExistence type="inferred from homology"/>
<gene>
    <name evidence="8" type="ORF">SAMN04488561_0829</name>
</gene>
<dbReference type="Proteomes" id="UP000181980">
    <property type="component" value="Unassembled WGS sequence"/>
</dbReference>
<evidence type="ECO:0000313" key="9">
    <source>
        <dbReference type="Proteomes" id="UP000181980"/>
    </source>
</evidence>
<protein>
    <submittedName>
        <fullName evidence="8">Pentalenic acid synthase</fullName>
    </submittedName>
</protein>
<dbReference type="PRINTS" id="PR00385">
    <property type="entry name" value="P450"/>
</dbReference>
<dbReference type="PROSITE" id="PS00086">
    <property type="entry name" value="CYTOCHROME_P450"/>
    <property type="match status" value="1"/>
</dbReference>
<keyword evidence="6 7" id="KW-0503">Monooxygenase</keyword>
<dbReference type="STRING" id="561176.SAMN04488561_0829"/>
<dbReference type="PANTHER" id="PTHR46696:SF1">
    <property type="entry name" value="CYTOCHROME P450 YJIB-RELATED"/>
    <property type="match status" value="1"/>
</dbReference>
<evidence type="ECO:0000256" key="2">
    <source>
        <dbReference type="ARBA" id="ARBA00022617"/>
    </source>
</evidence>
<organism evidence="8 9">
    <name type="scientific">Jiangella alba</name>
    <dbReference type="NCBI Taxonomy" id="561176"/>
    <lineage>
        <taxon>Bacteria</taxon>
        <taxon>Bacillati</taxon>
        <taxon>Actinomycetota</taxon>
        <taxon>Actinomycetes</taxon>
        <taxon>Jiangellales</taxon>
        <taxon>Jiangellaceae</taxon>
        <taxon>Jiangella</taxon>
    </lineage>
</organism>
<evidence type="ECO:0000256" key="5">
    <source>
        <dbReference type="ARBA" id="ARBA00023004"/>
    </source>
</evidence>
<keyword evidence="3 7" id="KW-0479">Metal-binding</keyword>
<dbReference type="RefSeq" id="WP_216094084.1">
    <property type="nucleotide sequence ID" value="NZ_FNUC01000003.1"/>
</dbReference>
<keyword evidence="9" id="KW-1185">Reference proteome</keyword>
<keyword evidence="4 7" id="KW-0560">Oxidoreductase</keyword>
<dbReference type="PANTHER" id="PTHR46696">
    <property type="entry name" value="P450, PUTATIVE (EUROFUNG)-RELATED"/>
    <property type="match status" value="1"/>
</dbReference>
<evidence type="ECO:0000256" key="1">
    <source>
        <dbReference type="ARBA" id="ARBA00010617"/>
    </source>
</evidence>
<keyword evidence="2 7" id="KW-0349">Heme</keyword>
<accession>A0A1H5HE28</accession>
<evidence type="ECO:0000313" key="8">
    <source>
        <dbReference type="EMBL" id="SEE26266.1"/>
    </source>
</evidence>
<dbReference type="AlphaFoldDB" id="A0A1H5HE28"/>